<keyword evidence="2" id="KW-0520">NAD</keyword>
<dbReference type="NCBIfam" id="TIGR03026">
    <property type="entry name" value="NDP-sugDHase"/>
    <property type="match status" value="1"/>
</dbReference>
<dbReference type="AlphaFoldDB" id="A0A934K8W2"/>
<dbReference type="SUPFAM" id="SSF48179">
    <property type="entry name" value="6-phosphogluconate dehydrogenase C-terminal domain-like"/>
    <property type="match status" value="1"/>
</dbReference>
<evidence type="ECO:0000313" key="7">
    <source>
        <dbReference type="EMBL" id="MBJ7599387.1"/>
    </source>
</evidence>
<dbReference type="Pfam" id="PF03720">
    <property type="entry name" value="UDPG_MGDP_dh_C"/>
    <property type="match status" value="1"/>
</dbReference>
<comment type="similarity">
    <text evidence="3">Belongs to the UDP-glucose/GDP-mannose dehydrogenase family.</text>
</comment>
<dbReference type="Pfam" id="PF03721">
    <property type="entry name" value="UDPG_MGDP_dh_N"/>
    <property type="match status" value="1"/>
</dbReference>
<dbReference type="InterPro" id="IPR014027">
    <property type="entry name" value="UDP-Glc/GDP-Man_DH_C"/>
</dbReference>
<dbReference type="InterPro" id="IPR028359">
    <property type="entry name" value="UDP_ManNAc/GlcNAc_DH"/>
</dbReference>
<keyword evidence="5" id="KW-1133">Transmembrane helix</keyword>
<feature type="domain" description="UDP-glucose/GDP-mannose dehydrogenase C-terminal" evidence="6">
    <location>
        <begin position="334"/>
        <end position="429"/>
    </location>
</feature>
<comment type="caution">
    <text evidence="7">The sequence shown here is derived from an EMBL/GenBank/DDBJ whole genome shotgun (WGS) entry which is preliminary data.</text>
</comment>
<dbReference type="InterPro" id="IPR008927">
    <property type="entry name" value="6-PGluconate_DH-like_C_sf"/>
</dbReference>
<dbReference type="SMART" id="SM00984">
    <property type="entry name" value="UDPG_MGDP_dh_C"/>
    <property type="match status" value="1"/>
</dbReference>
<protein>
    <submittedName>
        <fullName evidence="7">Nucleotide sugar dehydrogenase</fullName>
    </submittedName>
</protein>
<name>A0A934K8W2_9BACT</name>
<dbReference type="PIRSF" id="PIRSF500136">
    <property type="entry name" value="UDP_ManNAc_DH"/>
    <property type="match status" value="1"/>
</dbReference>
<evidence type="ECO:0000256" key="5">
    <source>
        <dbReference type="SAM" id="Phobius"/>
    </source>
</evidence>
<dbReference type="InterPro" id="IPR017476">
    <property type="entry name" value="UDP-Glc/GDP-Man"/>
</dbReference>
<dbReference type="EMBL" id="JAEKNR010000150">
    <property type="protein sequence ID" value="MBJ7599387.1"/>
    <property type="molecule type" value="Genomic_DNA"/>
</dbReference>
<dbReference type="SUPFAM" id="SSF52413">
    <property type="entry name" value="UDP-glucose/GDP-mannose dehydrogenase C-terminal domain"/>
    <property type="match status" value="1"/>
</dbReference>
<accession>A0A934K8W2</accession>
<dbReference type="InterPro" id="IPR014026">
    <property type="entry name" value="UDP-Glc/GDP-Man_DH_dimer"/>
</dbReference>
<evidence type="ECO:0000256" key="4">
    <source>
        <dbReference type="SAM" id="MobiDB-lite"/>
    </source>
</evidence>
<dbReference type="Gene3D" id="3.40.50.720">
    <property type="entry name" value="NAD(P)-binding Rossmann-like Domain"/>
    <property type="match status" value="2"/>
</dbReference>
<dbReference type="PANTHER" id="PTHR43491">
    <property type="entry name" value="UDP-N-ACETYL-D-MANNOSAMINE DEHYDROGENASE"/>
    <property type="match status" value="1"/>
</dbReference>
<dbReference type="RefSeq" id="WP_338202879.1">
    <property type="nucleotide sequence ID" value="NZ_JAEKNR010000150.1"/>
</dbReference>
<dbReference type="Proteomes" id="UP000612893">
    <property type="component" value="Unassembled WGS sequence"/>
</dbReference>
<dbReference type="InterPro" id="IPR001732">
    <property type="entry name" value="UDP-Glc/GDP-Man_DH_N"/>
</dbReference>
<evidence type="ECO:0000313" key="8">
    <source>
        <dbReference type="Proteomes" id="UP000612893"/>
    </source>
</evidence>
<dbReference type="GO" id="GO:0016616">
    <property type="term" value="F:oxidoreductase activity, acting on the CH-OH group of donors, NAD or NADP as acceptor"/>
    <property type="evidence" value="ECO:0007669"/>
    <property type="project" value="UniProtKB-ARBA"/>
</dbReference>
<reference evidence="7" key="1">
    <citation type="submission" date="2020-10" db="EMBL/GenBank/DDBJ databases">
        <title>Ca. Dormibacterota MAGs.</title>
        <authorList>
            <person name="Montgomery K."/>
        </authorList>
    </citation>
    <scope>NUCLEOTIDE SEQUENCE [LARGE SCALE GENOMIC DNA]</scope>
    <source>
        <strain evidence="7">SC8812_S17_10</strain>
    </source>
</reference>
<evidence type="ECO:0000259" key="6">
    <source>
        <dbReference type="SMART" id="SM00984"/>
    </source>
</evidence>
<dbReference type="PIRSF" id="PIRSF000124">
    <property type="entry name" value="UDPglc_GDPman_dh"/>
    <property type="match status" value="1"/>
</dbReference>
<gene>
    <name evidence="7" type="ORF">JF922_15085</name>
</gene>
<evidence type="ECO:0000256" key="2">
    <source>
        <dbReference type="ARBA" id="ARBA00023027"/>
    </source>
</evidence>
<feature type="region of interest" description="Disordered" evidence="4">
    <location>
        <begin position="441"/>
        <end position="466"/>
    </location>
</feature>
<keyword evidence="5" id="KW-0472">Membrane</keyword>
<keyword evidence="5" id="KW-0812">Transmembrane</keyword>
<dbReference type="InterPro" id="IPR036220">
    <property type="entry name" value="UDP-Glc/GDP-Man_DH_C_sf"/>
</dbReference>
<feature type="transmembrane region" description="Helical" evidence="5">
    <location>
        <begin position="21"/>
        <end position="47"/>
    </location>
</feature>
<dbReference type="SUPFAM" id="SSF51735">
    <property type="entry name" value="NAD(P)-binding Rossmann-fold domains"/>
    <property type="match status" value="1"/>
</dbReference>
<evidence type="ECO:0000256" key="3">
    <source>
        <dbReference type="PIRNR" id="PIRNR000124"/>
    </source>
</evidence>
<organism evidence="7 8">
    <name type="scientific">Candidatus Nephthysia bennettiae</name>
    <dbReference type="NCBI Taxonomy" id="3127016"/>
    <lineage>
        <taxon>Bacteria</taxon>
        <taxon>Bacillati</taxon>
        <taxon>Candidatus Dormiibacterota</taxon>
        <taxon>Candidatus Dormibacteria</taxon>
        <taxon>Candidatus Dormibacterales</taxon>
        <taxon>Candidatus Dormibacteraceae</taxon>
        <taxon>Candidatus Nephthysia</taxon>
    </lineage>
</organism>
<keyword evidence="1" id="KW-0560">Oxidoreductase</keyword>
<dbReference type="Pfam" id="PF00984">
    <property type="entry name" value="UDPG_MGDP_dh"/>
    <property type="match status" value="1"/>
</dbReference>
<keyword evidence="8" id="KW-1185">Reference proteome</keyword>
<dbReference type="PANTHER" id="PTHR43491:SF1">
    <property type="entry name" value="UDP-N-ACETYL-D-MANNOSAMINE DEHYDROGENASE"/>
    <property type="match status" value="1"/>
</dbReference>
<proteinExistence type="inferred from homology"/>
<sequence>MPEARLEQALRDRLEARRGSVAVIGLGYVGLPLAVAIAEAGFAVVGIDANRQRVELVNSGRSHIGDISDHVLAGLVESGKLSASTSYGSVTEADVAVIAVPTPIDEHRTPDLSFVRAAVDSVAEVISRGSLVVLESTTYPGTTEEVVVPALERRGLSPGQDVFVGYSPERIDPGNRRYTLSNTAKVVAGLDERCLELTVTFYAQFVETVVAVSNLKTAEMTKLFENIFRIVNIALVNELQMTCDRFGIDVWEVIDACSTKPYGYMPFYPGPGLGGHCVPVDPFYLAWKAREVRGQTEFIELAGRINSTMPEYVVGKIVKALNGRRAPLAGSRIGLLGVAYKKNTSDVRESPAIPIVEQLLASGAVVSYHDPHVPVFEVNGDILLSQALTEDYLREQDCIVVVADHDAMEWPLILRHAGTVVDTRNALKRVAALSGQLREPVPAFPATPSRSQVAGGGVPAAGLAPD</sequence>
<dbReference type="InterPro" id="IPR036291">
    <property type="entry name" value="NAD(P)-bd_dom_sf"/>
</dbReference>
<evidence type="ECO:0000256" key="1">
    <source>
        <dbReference type="ARBA" id="ARBA00023002"/>
    </source>
</evidence>